<dbReference type="RefSeq" id="WP_265726634.1">
    <property type="nucleotide sequence ID" value="NZ_JAOSLC020000002.1"/>
</dbReference>
<proteinExistence type="predicted"/>
<protein>
    <recommendedName>
        <fullName evidence="3">Lipoprotein</fullName>
    </recommendedName>
</protein>
<gene>
    <name evidence="1" type="ORF">N5A56_003170</name>
</gene>
<organism evidence="1 2">
    <name type="scientific">Polaribacter ponticola</name>
    <dbReference type="NCBI Taxonomy" id="2978475"/>
    <lineage>
        <taxon>Bacteria</taxon>
        <taxon>Pseudomonadati</taxon>
        <taxon>Bacteroidota</taxon>
        <taxon>Flavobacteriia</taxon>
        <taxon>Flavobacteriales</taxon>
        <taxon>Flavobacteriaceae</taxon>
    </lineage>
</organism>
<evidence type="ECO:0000313" key="2">
    <source>
        <dbReference type="Proteomes" id="UP001151478"/>
    </source>
</evidence>
<dbReference type="PROSITE" id="PS51257">
    <property type="entry name" value="PROKAR_LIPOPROTEIN"/>
    <property type="match status" value="1"/>
</dbReference>
<dbReference type="Proteomes" id="UP001151478">
    <property type="component" value="Unassembled WGS sequence"/>
</dbReference>
<name>A0ABT5S5U8_9FLAO</name>
<accession>A0ABT5S5U8</accession>
<sequence length="148" mass="15780">MKKIVLSVLVVGALLATSCKGEKKEAEKAKDGVKTEVVTEIEEVKTDVVTKVEEAKKEVSDMVASALEGISIPSFDNPKVTEHLQSYATYAKDYIAAKGDVLKKPALVKKGAELLAQGKSLVAGLDDSSKAKFKSVLSQIQSKMAPSK</sequence>
<evidence type="ECO:0008006" key="3">
    <source>
        <dbReference type="Google" id="ProtNLM"/>
    </source>
</evidence>
<keyword evidence="2" id="KW-1185">Reference proteome</keyword>
<dbReference type="EMBL" id="JAOSLC020000002">
    <property type="protein sequence ID" value="MDD7913480.1"/>
    <property type="molecule type" value="Genomic_DNA"/>
</dbReference>
<reference evidence="1" key="1">
    <citation type="submission" date="2023-02" db="EMBL/GenBank/DDBJ databases">
        <title>Polaribacter ponticola sp. nov., isolated from seawater.</title>
        <authorList>
            <person name="Baek J.H."/>
            <person name="Kim J.M."/>
            <person name="Choi D.G."/>
            <person name="Jeon C.O."/>
        </authorList>
    </citation>
    <scope>NUCLEOTIDE SEQUENCE</scope>
    <source>
        <strain evidence="1">MSW5</strain>
    </source>
</reference>
<comment type="caution">
    <text evidence="1">The sequence shown here is derived from an EMBL/GenBank/DDBJ whole genome shotgun (WGS) entry which is preliminary data.</text>
</comment>
<evidence type="ECO:0000313" key="1">
    <source>
        <dbReference type="EMBL" id="MDD7913480.1"/>
    </source>
</evidence>